<dbReference type="EMBL" id="FR872582">
    <property type="protein sequence ID" value="CCB89266.1"/>
    <property type="molecule type" value="Genomic_DNA"/>
</dbReference>
<dbReference type="InterPro" id="IPR022911">
    <property type="entry name" value="Phe_tRNA_ligase_alpha1_bac"/>
</dbReference>
<dbReference type="InterPro" id="IPR010978">
    <property type="entry name" value="tRNA-bd_arm"/>
</dbReference>
<evidence type="ECO:0000256" key="9">
    <source>
        <dbReference type="ARBA" id="ARBA00022842"/>
    </source>
</evidence>
<comment type="cofactor">
    <cofactor evidence="13">
        <name>Mg(2+)</name>
        <dbReference type="ChEBI" id="CHEBI:18420"/>
    </cofactor>
    <text evidence="13">Binds 2 magnesium ions per tetramer.</text>
</comment>
<keyword evidence="5 13" id="KW-0436">Ligase</keyword>
<evidence type="ECO:0000256" key="1">
    <source>
        <dbReference type="ARBA" id="ARBA00004496"/>
    </source>
</evidence>
<dbReference type="STRING" id="331113.SNE_A13890"/>
<evidence type="ECO:0000256" key="10">
    <source>
        <dbReference type="ARBA" id="ARBA00022917"/>
    </source>
</evidence>
<dbReference type="SUPFAM" id="SSF55681">
    <property type="entry name" value="Class II aaRS and biotin synthetases"/>
    <property type="match status" value="1"/>
</dbReference>
<dbReference type="Pfam" id="PF02912">
    <property type="entry name" value="Phe_tRNA-synt_N"/>
    <property type="match status" value="1"/>
</dbReference>
<dbReference type="GO" id="GO:0000287">
    <property type="term" value="F:magnesium ion binding"/>
    <property type="evidence" value="ECO:0007669"/>
    <property type="project" value="UniProtKB-UniRule"/>
</dbReference>
<dbReference type="RefSeq" id="WP_013943733.1">
    <property type="nucleotide sequence ID" value="NC_015713.1"/>
</dbReference>
<dbReference type="eggNOG" id="COG0016">
    <property type="taxonomic scope" value="Bacteria"/>
</dbReference>
<name>F8L5F2_SIMNZ</name>
<sequence>MQDKIRDLKEAFKKEVDLAQHTKELEDLRVKYLGKKSPVQTLMKSLRDVAPEERPQVGQQINSLKHEMTTVIDLKFKNVRRQELKERLTQEKVDVTLPGRRRFPGRKHPLTQMLDEVTEILAGMGFSVQYSGEIETEYYNYGGLNYPPDHPARDMQDTFYITKEVLLRSHTTTIQQHIMENRKPPIRVISTGKCYRNETITARSHVFFHQVDGLYIDKGVTFADLLSTMEEFYTKVFRQKIEMRVRPSYFPFVEPGMEIDIRCTTCNGKGCQLCKYTGWLEVCGAGMVHPEVLKAGGVDPEVYSGYAWGGGIERLLQLRSTINDIRLFTENDIRFLEQFEG</sequence>
<dbReference type="GO" id="GO:0004826">
    <property type="term" value="F:phenylalanine-tRNA ligase activity"/>
    <property type="evidence" value="ECO:0007669"/>
    <property type="project" value="UniProtKB-UniRule"/>
</dbReference>
<dbReference type="GO" id="GO:0005737">
    <property type="term" value="C:cytoplasm"/>
    <property type="evidence" value="ECO:0007669"/>
    <property type="project" value="UniProtKB-SubCell"/>
</dbReference>
<evidence type="ECO:0000256" key="5">
    <source>
        <dbReference type="ARBA" id="ARBA00022598"/>
    </source>
</evidence>
<dbReference type="GO" id="GO:0006432">
    <property type="term" value="P:phenylalanyl-tRNA aminoacylation"/>
    <property type="evidence" value="ECO:0007669"/>
    <property type="project" value="UniProtKB-UniRule"/>
</dbReference>
<reference evidence="15 16" key="1">
    <citation type="journal article" date="2011" name="Mol. Biol. Evol.">
        <title>Unity in variety--the pan-genome of the Chlamydiae.</title>
        <authorList>
            <person name="Collingro A."/>
            <person name="Tischler P."/>
            <person name="Weinmaier T."/>
            <person name="Penz T."/>
            <person name="Heinz E."/>
            <person name="Brunham R.C."/>
            <person name="Read T.D."/>
            <person name="Bavoil P.M."/>
            <person name="Sachse K."/>
            <person name="Kahane S."/>
            <person name="Friedman M.G."/>
            <person name="Rattei T."/>
            <person name="Myers G.S."/>
            <person name="Horn M."/>
        </authorList>
    </citation>
    <scope>NUCLEOTIDE SEQUENCE [LARGE SCALE GENOMIC DNA]</scope>
    <source>
        <strain evidence="16">ATCC VR-1471 / Z</strain>
    </source>
</reference>
<dbReference type="Pfam" id="PF01409">
    <property type="entry name" value="tRNA-synt_2d"/>
    <property type="match status" value="1"/>
</dbReference>
<proteinExistence type="inferred from homology"/>
<organism evidence="15 16">
    <name type="scientific">Simkania negevensis (strain ATCC VR-1471 / DSM 27360 / Z)</name>
    <dbReference type="NCBI Taxonomy" id="331113"/>
    <lineage>
        <taxon>Bacteria</taxon>
        <taxon>Pseudomonadati</taxon>
        <taxon>Chlamydiota</taxon>
        <taxon>Chlamydiia</taxon>
        <taxon>Parachlamydiales</taxon>
        <taxon>Simkaniaceae</taxon>
        <taxon>Simkania</taxon>
    </lineage>
</organism>
<dbReference type="AlphaFoldDB" id="F8L5F2"/>
<dbReference type="Gene3D" id="3.30.930.10">
    <property type="entry name" value="Bira Bifunctional Protein, Domain 2"/>
    <property type="match status" value="1"/>
</dbReference>
<evidence type="ECO:0000256" key="8">
    <source>
        <dbReference type="ARBA" id="ARBA00022840"/>
    </source>
</evidence>
<keyword evidence="4 13" id="KW-0963">Cytoplasm</keyword>
<feature type="binding site" evidence="13">
    <location>
        <position position="254"/>
    </location>
    <ligand>
        <name>Mg(2+)</name>
        <dbReference type="ChEBI" id="CHEBI:18420"/>
        <note>shared with beta subunit</note>
    </ligand>
</feature>
<protein>
    <recommendedName>
        <fullName evidence="13">Phenylalanine--tRNA ligase alpha subunit</fullName>
        <ecNumber evidence="13">6.1.1.20</ecNumber>
    </recommendedName>
    <alternativeName>
        <fullName evidence="13">Phenylalanyl-tRNA synthetase alpha subunit</fullName>
        <shortName evidence="13">PheRS</shortName>
    </alternativeName>
</protein>
<dbReference type="InterPro" id="IPR004188">
    <property type="entry name" value="Phe-tRNA_ligase_II_N"/>
</dbReference>
<dbReference type="PANTHER" id="PTHR11538">
    <property type="entry name" value="PHENYLALANYL-TRNA SYNTHETASE"/>
    <property type="match status" value="1"/>
</dbReference>
<dbReference type="InterPro" id="IPR002319">
    <property type="entry name" value="Phenylalanyl-tRNA_Synthase"/>
</dbReference>
<evidence type="ECO:0000256" key="11">
    <source>
        <dbReference type="ARBA" id="ARBA00023146"/>
    </source>
</evidence>
<dbReference type="InterPro" id="IPR004529">
    <property type="entry name" value="Phe-tRNA-synth_IIc_asu"/>
</dbReference>
<dbReference type="SUPFAM" id="SSF46589">
    <property type="entry name" value="tRNA-binding arm"/>
    <property type="match status" value="1"/>
</dbReference>
<keyword evidence="9 13" id="KW-0460">Magnesium</keyword>
<evidence type="ECO:0000256" key="7">
    <source>
        <dbReference type="ARBA" id="ARBA00022741"/>
    </source>
</evidence>
<keyword evidence="7 13" id="KW-0547">Nucleotide-binding</keyword>
<keyword evidence="6 13" id="KW-0479">Metal-binding</keyword>
<comment type="subunit">
    <text evidence="3 13">Tetramer of two alpha and two beta subunits.</text>
</comment>
<evidence type="ECO:0000256" key="13">
    <source>
        <dbReference type="HAMAP-Rule" id="MF_00281"/>
    </source>
</evidence>
<dbReference type="NCBIfam" id="TIGR00468">
    <property type="entry name" value="pheS"/>
    <property type="match status" value="1"/>
</dbReference>
<gene>
    <name evidence="13 15" type="primary">pheS</name>
    <name evidence="15" type="ordered locus">SNE_A13890</name>
</gene>
<dbReference type="OrthoDB" id="9800719at2"/>
<dbReference type="Proteomes" id="UP000000496">
    <property type="component" value="Chromosome gsn.131"/>
</dbReference>
<keyword evidence="10 13" id="KW-0648">Protein biosynthesis</keyword>
<dbReference type="PROSITE" id="PS50862">
    <property type="entry name" value="AA_TRNA_LIGASE_II"/>
    <property type="match status" value="1"/>
</dbReference>
<evidence type="ECO:0000256" key="4">
    <source>
        <dbReference type="ARBA" id="ARBA00022490"/>
    </source>
</evidence>
<comment type="similarity">
    <text evidence="2 13">Belongs to the class-II aminoacyl-tRNA synthetase family. Phe-tRNA synthetase alpha subunit type 1 subfamily.</text>
</comment>
<evidence type="ECO:0000256" key="3">
    <source>
        <dbReference type="ARBA" id="ARBA00011209"/>
    </source>
</evidence>
<comment type="subcellular location">
    <subcellularLocation>
        <location evidence="1 13">Cytoplasm</location>
    </subcellularLocation>
</comment>
<evidence type="ECO:0000256" key="6">
    <source>
        <dbReference type="ARBA" id="ARBA00022723"/>
    </source>
</evidence>
<keyword evidence="8 13" id="KW-0067">ATP-binding</keyword>
<dbReference type="HAMAP" id="MF_00281">
    <property type="entry name" value="Phe_tRNA_synth_alpha1"/>
    <property type="match status" value="1"/>
</dbReference>
<keyword evidence="11 13" id="KW-0030">Aminoacyl-tRNA synthetase</keyword>
<dbReference type="EC" id="6.1.1.20" evidence="13"/>
<comment type="catalytic activity">
    <reaction evidence="12 13">
        <text>tRNA(Phe) + L-phenylalanine + ATP = L-phenylalanyl-tRNA(Phe) + AMP + diphosphate + H(+)</text>
        <dbReference type="Rhea" id="RHEA:19413"/>
        <dbReference type="Rhea" id="RHEA-COMP:9668"/>
        <dbReference type="Rhea" id="RHEA-COMP:9699"/>
        <dbReference type="ChEBI" id="CHEBI:15378"/>
        <dbReference type="ChEBI" id="CHEBI:30616"/>
        <dbReference type="ChEBI" id="CHEBI:33019"/>
        <dbReference type="ChEBI" id="CHEBI:58095"/>
        <dbReference type="ChEBI" id="CHEBI:78442"/>
        <dbReference type="ChEBI" id="CHEBI:78531"/>
        <dbReference type="ChEBI" id="CHEBI:456215"/>
        <dbReference type="EC" id="6.1.1.20"/>
    </reaction>
</comment>
<keyword evidence="16" id="KW-1185">Reference proteome</keyword>
<dbReference type="InterPro" id="IPR045864">
    <property type="entry name" value="aa-tRNA-synth_II/BPL/LPL"/>
</dbReference>
<dbReference type="GO" id="GO:0005524">
    <property type="term" value="F:ATP binding"/>
    <property type="evidence" value="ECO:0007669"/>
    <property type="project" value="UniProtKB-UniRule"/>
</dbReference>
<evidence type="ECO:0000259" key="14">
    <source>
        <dbReference type="PROSITE" id="PS50862"/>
    </source>
</evidence>
<dbReference type="KEGG" id="sng:SNE_A13890"/>
<evidence type="ECO:0000256" key="12">
    <source>
        <dbReference type="ARBA" id="ARBA00049255"/>
    </source>
</evidence>
<dbReference type="InterPro" id="IPR006195">
    <property type="entry name" value="aa-tRNA-synth_II"/>
</dbReference>
<accession>F8L5F2</accession>
<dbReference type="HOGENOM" id="CLU_025086_0_1_0"/>
<dbReference type="PANTHER" id="PTHR11538:SF41">
    <property type="entry name" value="PHENYLALANINE--TRNA LIGASE, MITOCHONDRIAL"/>
    <property type="match status" value="1"/>
</dbReference>
<evidence type="ECO:0000256" key="2">
    <source>
        <dbReference type="ARBA" id="ARBA00010207"/>
    </source>
</evidence>
<evidence type="ECO:0000313" key="16">
    <source>
        <dbReference type="Proteomes" id="UP000000496"/>
    </source>
</evidence>
<dbReference type="GO" id="GO:0000049">
    <property type="term" value="F:tRNA binding"/>
    <property type="evidence" value="ECO:0007669"/>
    <property type="project" value="InterPro"/>
</dbReference>
<feature type="domain" description="Aminoacyl-transfer RNA synthetases class-II family profile" evidence="14">
    <location>
        <begin position="164"/>
        <end position="318"/>
    </location>
</feature>
<dbReference type="CDD" id="cd00496">
    <property type="entry name" value="PheRS_alpha_core"/>
    <property type="match status" value="1"/>
</dbReference>
<evidence type="ECO:0000313" key="15">
    <source>
        <dbReference type="EMBL" id="CCB89266.1"/>
    </source>
</evidence>